<name>A0A6N7RPV9_9ACTN</name>
<protein>
    <recommendedName>
        <fullName evidence="4">WxL domain-containing protein</fullName>
    </recommendedName>
</protein>
<dbReference type="Proteomes" id="UP000438093">
    <property type="component" value="Unassembled WGS sequence"/>
</dbReference>
<accession>A0A6N7RPV9</accession>
<gene>
    <name evidence="2" type="ORF">GJG86_11075</name>
</gene>
<comment type="caution">
    <text evidence="2">The sequence shown here is derived from an EMBL/GenBank/DDBJ whole genome shotgun (WGS) entry which is preliminary data.</text>
</comment>
<evidence type="ECO:0008006" key="4">
    <source>
        <dbReference type="Google" id="ProtNLM"/>
    </source>
</evidence>
<dbReference type="EMBL" id="VTFY01000008">
    <property type="protein sequence ID" value="MRX83032.1"/>
    <property type="molecule type" value="Genomic_DNA"/>
</dbReference>
<evidence type="ECO:0000313" key="2">
    <source>
        <dbReference type="EMBL" id="MRX83032.1"/>
    </source>
</evidence>
<dbReference type="RefSeq" id="WP_154333844.1">
    <property type="nucleotide sequence ID" value="NZ_VTFY01000008.1"/>
</dbReference>
<feature type="chain" id="PRO_5027076650" description="WxL domain-containing protein" evidence="1">
    <location>
        <begin position="31"/>
        <end position="197"/>
    </location>
</feature>
<evidence type="ECO:0000313" key="3">
    <source>
        <dbReference type="Proteomes" id="UP000438093"/>
    </source>
</evidence>
<organism evidence="2 3">
    <name type="scientific">Eggerthella guodeyinii</name>
    <dbReference type="NCBI Taxonomy" id="2690837"/>
    <lineage>
        <taxon>Bacteria</taxon>
        <taxon>Bacillati</taxon>
        <taxon>Actinomycetota</taxon>
        <taxon>Coriobacteriia</taxon>
        <taxon>Eggerthellales</taxon>
        <taxon>Eggerthellaceae</taxon>
        <taxon>Eggerthella</taxon>
    </lineage>
</organism>
<evidence type="ECO:0000256" key="1">
    <source>
        <dbReference type="SAM" id="SignalP"/>
    </source>
</evidence>
<sequence length="197" mass="20454">MSKMTNLKKGVVGVCAATMLAGMCAVPAFAAVTEGNTAAKKGIGSSEVTVKSDIQVSATLPTTIPLVLNSSGFTAPTFTFDNTTIGYGIQLKSVQITNVVADNGMTIKEDTTDISTDNQLRLKVADKTNAGNTEAVIVKQADSSALNWDIAAATDASNPGNLSVEMTVEKGDLNGTFLNKYATSATKAFDVTWTVGF</sequence>
<feature type="signal peptide" evidence="1">
    <location>
        <begin position="1"/>
        <end position="30"/>
    </location>
</feature>
<proteinExistence type="predicted"/>
<keyword evidence="1" id="KW-0732">Signal</keyword>
<dbReference type="AlphaFoldDB" id="A0A6N7RPV9"/>
<reference evidence="3" key="1">
    <citation type="submission" date="2019-08" db="EMBL/GenBank/DDBJ databases">
        <title>Arthrobacter sp. nov., isolated from plateau pika and Tibetan wild ass.</title>
        <authorList>
            <person name="Ge Y."/>
        </authorList>
    </citation>
    <scope>NUCLEOTIDE SEQUENCE [LARGE SCALE GENOMIC DNA]</scope>
    <source>
        <strain evidence="3">HF-4214</strain>
    </source>
</reference>
<keyword evidence="3" id="KW-1185">Reference proteome</keyword>